<dbReference type="EMBL" id="JBHEZZ010000005">
    <property type="protein sequence ID" value="MFC1401883.1"/>
    <property type="molecule type" value="Genomic_DNA"/>
</dbReference>
<evidence type="ECO:0000313" key="7">
    <source>
        <dbReference type="Proteomes" id="UP001592528"/>
    </source>
</evidence>
<accession>A0ABV6UKC7</accession>
<protein>
    <submittedName>
        <fullName evidence="6">TetR/AcrR family transcriptional regulator</fullName>
    </submittedName>
</protein>
<dbReference type="SUPFAM" id="SSF46689">
    <property type="entry name" value="Homeodomain-like"/>
    <property type="match status" value="1"/>
</dbReference>
<evidence type="ECO:0000256" key="2">
    <source>
        <dbReference type="ARBA" id="ARBA00023125"/>
    </source>
</evidence>
<keyword evidence="7" id="KW-1185">Reference proteome</keyword>
<sequence>MPRWEQGTEERLREAALELFLEHGYENVTVAQITERAGLTRRTFSRYFADKRDVLFAGSDQLPAVLADAVLTADAGLTPFEALLSSLERVGDTVAARVAPHAAQRQAIVDSSTELKERGRTKFAAVSDALDAALQQRGAAPPTAALLANVGVAIFRTGFGRWVEEPDTATCSTRVREAADELAHALDHR</sequence>
<dbReference type="InterPro" id="IPR023772">
    <property type="entry name" value="DNA-bd_HTH_TetR-type_CS"/>
</dbReference>
<evidence type="ECO:0000313" key="6">
    <source>
        <dbReference type="EMBL" id="MFC1401883.1"/>
    </source>
</evidence>
<dbReference type="PROSITE" id="PS50977">
    <property type="entry name" value="HTH_TETR_2"/>
    <property type="match status" value="1"/>
</dbReference>
<dbReference type="InterPro" id="IPR009057">
    <property type="entry name" value="Homeodomain-like_sf"/>
</dbReference>
<dbReference type="PANTHER" id="PTHR30055">
    <property type="entry name" value="HTH-TYPE TRANSCRIPTIONAL REGULATOR RUTR"/>
    <property type="match status" value="1"/>
</dbReference>
<feature type="DNA-binding region" description="H-T-H motif" evidence="4">
    <location>
        <begin position="29"/>
        <end position="48"/>
    </location>
</feature>
<dbReference type="Gene3D" id="1.10.357.10">
    <property type="entry name" value="Tetracycline Repressor, domain 2"/>
    <property type="match status" value="1"/>
</dbReference>
<dbReference type="InterPro" id="IPR050109">
    <property type="entry name" value="HTH-type_TetR-like_transc_reg"/>
</dbReference>
<comment type="caution">
    <text evidence="6">The sequence shown here is derived from an EMBL/GenBank/DDBJ whole genome shotgun (WGS) entry which is preliminary data.</text>
</comment>
<keyword evidence="2 4" id="KW-0238">DNA-binding</keyword>
<keyword evidence="1" id="KW-0805">Transcription regulation</keyword>
<evidence type="ECO:0000259" key="5">
    <source>
        <dbReference type="PROSITE" id="PS50977"/>
    </source>
</evidence>
<reference evidence="6 7" key="1">
    <citation type="submission" date="2024-09" db="EMBL/GenBank/DDBJ databases">
        <authorList>
            <person name="Lee S.D."/>
        </authorList>
    </citation>
    <scope>NUCLEOTIDE SEQUENCE [LARGE SCALE GENOMIC DNA]</scope>
    <source>
        <strain evidence="6 7">N1-5</strain>
    </source>
</reference>
<dbReference type="PANTHER" id="PTHR30055:SF238">
    <property type="entry name" value="MYCOFACTOCIN BIOSYNTHESIS TRANSCRIPTIONAL REGULATOR MFTR-RELATED"/>
    <property type="match status" value="1"/>
</dbReference>
<dbReference type="InterPro" id="IPR001647">
    <property type="entry name" value="HTH_TetR"/>
</dbReference>
<evidence type="ECO:0000256" key="1">
    <source>
        <dbReference type="ARBA" id="ARBA00023015"/>
    </source>
</evidence>
<dbReference type="PRINTS" id="PR00455">
    <property type="entry name" value="HTHTETR"/>
</dbReference>
<dbReference type="PROSITE" id="PS01081">
    <property type="entry name" value="HTH_TETR_1"/>
    <property type="match status" value="1"/>
</dbReference>
<organism evidence="6 7">
    <name type="scientific">Streptacidiphilus cavernicola</name>
    <dbReference type="NCBI Taxonomy" id="3342716"/>
    <lineage>
        <taxon>Bacteria</taxon>
        <taxon>Bacillati</taxon>
        <taxon>Actinomycetota</taxon>
        <taxon>Actinomycetes</taxon>
        <taxon>Kitasatosporales</taxon>
        <taxon>Streptomycetaceae</taxon>
        <taxon>Streptacidiphilus</taxon>
    </lineage>
</organism>
<gene>
    <name evidence="6" type="ORF">ACEZDJ_11350</name>
</gene>
<dbReference type="RefSeq" id="WP_030256317.1">
    <property type="nucleotide sequence ID" value="NZ_JBHEZZ010000005.1"/>
</dbReference>
<keyword evidence="3" id="KW-0804">Transcription</keyword>
<evidence type="ECO:0000256" key="3">
    <source>
        <dbReference type="ARBA" id="ARBA00023163"/>
    </source>
</evidence>
<proteinExistence type="predicted"/>
<name>A0ABV6UKC7_9ACTN</name>
<evidence type="ECO:0000256" key="4">
    <source>
        <dbReference type="PROSITE-ProRule" id="PRU00335"/>
    </source>
</evidence>
<dbReference type="Pfam" id="PF00440">
    <property type="entry name" value="TetR_N"/>
    <property type="match status" value="1"/>
</dbReference>
<dbReference type="Proteomes" id="UP001592528">
    <property type="component" value="Unassembled WGS sequence"/>
</dbReference>
<feature type="domain" description="HTH tetR-type" evidence="5">
    <location>
        <begin position="6"/>
        <end position="66"/>
    </location>
</feature>